<name>A0A226D8Q4_FOLCA</name>
<organism evidence="4 5">
    <name type="scientific">Folsomia candida</name>
    <name type="common">Springtail</name>
    <dbReference type="NCBI Taxonomy" id="158441"/>
    <lineage>
        <taxon>Eukaryota</taxon>
        <taxon>Metazoa</taxon>
        <taxon>Ecdysozoa</taxon>
        <taxon>Arthropoda</taxon>
        <taxon>Hexapoda</taxon>
        <taxon>Collembola</taxon>
        <taxon>Entomobryomorpha</taxon>
        <taxon>Isotomoidea</taxon>
        <taxon>Isotomidae</taxon>
        <taxon>Proisotominae</taxon>
        <taxon>Folsomia</taxon>
    </lineage>
</organism>
<dbReference type="Proteomes" id="UP000198287">
    <property type="component" value="Unassembled WGS sequence"/>
</dbReference>
<evidence type="ECO:0000256" key="3">
    <source>
        <dbReference type="SAM" id="SignalP"/>
    </source>
</evidence>
<dbReference type="EMBL" id="LNIX01000029">
    <property type="protein sequence ID" value="OXA41513.1"/>
    <property type="molecule type" value="Genomic_DNA"/>
</dbReference>
<reference evidence="4 5" key="1">
    <citation type="submission" date="2015-12" db="EMBL/GenBank/DDBJ databases">
        <title>The genome of Folsomia candida.</title>
        <authorList>
            <person name="Faddeeva A."/>
            <person name="Derks M.F."/>
            <person name="Anvar Y."/>
            <person name="Smit S."/>
            <person name="Van Straalen N."/>
            <person name="Roelofs D."/>
        </authorList>
    </citation>
    <scope>NUCLEOTIDE SEQUENCE [LARGE SCALE GENOMIC DNA]</scope>
    <source>
        <strain evidence="4 5">VU population</strain>
        <tissue evidence="4">Whole body</tissue>
    </source>
</reference>
<dbReference type="AlphaFoldDB" id="A0A226D8Q4"/>
<feature type="compositionally biased region" description="Low complexity" evidence="1">
    <location>
        <begin position="262"/>
        <end position="293"/>
    </location>
</feature>
<sequence length="713" mass="78751">MGITVVLVLSALLHFCQAEWSVAPTPKCNTPEDCFLLFLHLRVESVFPDLVRAGEMFEIKGPVTWTTSYTNWLVSVQRVTLRNVKIENIFEKSKAVATGHPYNSYYKYGHIYTIISSIPPDASGKAVPNRSTPGLEYVLRPPEAGVRDFVRSTEYAEAGRGLFTQRDKLFMEGAFSGSVQISAKLLLNYRLDDKGFLEFHTSEFLNLTYWDNLGKLTELVARVSPIILVILDHIASQFKGYTMLSIARGKFLTETNETATTMKPTITTPTTPTTTTPTTITTTSPTTTTTTPTRLHPISVPFWSMAAIKQLVQQVLSENNPTTPTTTTTTTTTPSTSRPTKVTTASEKPAELTIPIDSGRGTETGQGPKNDKFNIVDQLLAELLARSDCTLVRINGDIVGLNRAVQLMAFNFSANYSIIINYPKFGVHTSLAIHHGGGGKYPGDWGSILPGGIHYSYHILLEGKLKSFETRKYPGRLRFPYRSLVNVMLREEEETGGCGWNDIDVHGYRVGIPGGIEFKERWNFAGSNFKWASTAGLKGMLSDVELAKFRVGTIMKNMMAPTVLTVSQWFNATPKVSFRTSHPGYLNPATGRWDGAFGEVLAGRAISYSGWLGLSFERAEALTPTSLAGWDSFSFFTGLPHKISSGNPVAFVFLALDPSIWAYEIGSIVLMILVIMATVQQKEGKWNYGRIVGTTCGLFRLIAQQNISTEQEQ</sequence>
<feature type="region of interest" description="Disordered" evidence="1">
    <location>
        <begin position="317"/>
        <end position="348"/>
    </location>
</feature>
<protein>
    <submittedName>
        <fullName evidence="4">Uncharacterized protein</fullName>
    </submittedName>
</protein>
<dbReference type="STRING" id="158441.A0A226D8Q4"/>
<feature type="region of interest" description="Disordered" evidence="1">
    <location>
        <begin position="262"/>
        <end position="294"/>
    </location>
</feature>
<keyword evidence="2" id="KW-0812">Transmembrane</keyword>
<feature type="chain" id="PRO_5012217679" evidence="3">
    <location>
        <begin position="19"/>
        <end position="713"/>
    </location>
</feature>
<feature type="signal peptide" evidence="3">
    <location>
        <begin position="1"/>
        <end position="18"/>
    </location>
</feature>
<keyword evidence="2" id="KW-0472">Membrane</keyword>
<accession>A0A226D8Q4</accession>
<evidence type="ECO:0000313" key="5">
    <source>
        <dbReference type="Proteomes" id="UP000198287"/>
    </source>
</evidence>
<evidence type="ECO:0000256" key="2">
    <source>
        <dbReference type="SAM" id="Phobius"/>
    </source>
</evidence>
<feature type="compositionally biased region" description="Low complexity" evidence="1">
    <location>
        <begin position="321"/>
        <end position="344"/>
    </location>
</feature>
<evidence type="ECO:0000256" key="1">
    <source>
        <dbReference type="SAM" id="MobiDB-lite"/>
    </source>
</evidence>
<proteinExistence type="predicted"/>
<comment type="caution">
    <text evidence="4">The sequence shown here is derived from an EMBL/GenBank/DDBJ whole genome shotgun (WGS) entry which is preliminary data.</text>
</comment>
<keyword evidence="2" id="KW-1133">Transmembrane helix</keyword>
<keyword evidence="3" id="KW-0732">Signal</keyword>
<evidence type="ECO:0000313" key="4">
    <source>
        <dbReference type="EMBL" id="OXA41513.1"/>
    </source>
</evidence>
<keyword evidence="5" id="KW-1185">Reference proteome</keyword>
<feature type="transmembrane region" description="Helical" evidence="2">
    <location>
        <begin position="660"/>
        <end position="679"/>
    </location>
</feature>
<gene>
    <name evidence="4" type="ORF">Fcan01_23661</name>
</gene>